<organism evidence="1 2">
    <name type="scientific">Candidatus Nomurabacteria bacterium GW2011_GWA1_36_15</name>
    <dbReference type="NCBI Taxonomy" id="1618728"/>
    <lineage>
        <taxon>Bacteria</taxon>
        <taxon>Candidatus Nomuraibacteriota</taxon>
    </lineage>
</organism>
<proteinExistence type="predicted"/>
<dbReference type="Proteomes" id="UP000034606">
    <property type="component" value="Unassembled WGS sequence"/>
</dbReference>
<sequence length="252" mass="28698">MEILDNLDKNNLHHAYLIEGTEEEIVPEIFKFMEILGIETSANPDFYHISVDSFKIEDARNLKSVEHEKSFSTGKKIFLISANNFLLEAQNTLLKIFEEPIENTHFFIIIPNTDTLLKTLVSRFYLIKTKTKLGDELKEAEKFMALPLKNRIDFIKELLVEPEKDAGIVLLDSTRSKALKFLNALETISQSKFLKNSSGLTLPGVPGGTHTIQNSLEIYFKHIFKVREFLNQPGSSVKNLMESLALITPNLK</sequence>
<accession>A0A0G0EAJ7</accession>
<gene>
    <name evidence="1" type="ORF">US05_C0008G0043</name>
</gene>
<evidence type="ECO:0000313" key="2">
    <source>
        <dbReference type="Proteomes" id="UP000034606"/>
    </source>
</evidence>
<dbReference type="SUPFAM" id="SSF52540">
    <property type="entry name" value="P-loop containing nucleoside triphosphate hydrolases"/>
    <property type="match status" value="1"/>
</dbReference>
<dbReference type="Pfam" id="PF13177">
    <property type="entry name" value="DNA_pol3_delta2"/>
    <property type="match status" value="1"/>
</dbReference>
<dbReference type="InterPro" id="IPR027417">
    <property type="entry name" value="P-loop_NTPase"/>
</dbReference>
<protein>
    <submittedName>
        <fullName evidence="1">Polymerase III subunit delta protein</fullName>
    </submittedName>
</protein>
<dbReference type="EMBL" id="LBRM01000008">
    <property type="protein sequence ID" value="KKP98101.1"/>
    <property type="molecule type" value="Genomic_DNA"/>
</dbReference>
<name>A0A0G0EAJ7_9BACT</name>
<dbReference type="Gene3D" id="3.40.50.300">
    <property type="entry name" value="P-loop containing nucleotide triphosphate hydrolases"/>
    <property type="match status" value="1"/>
</dbReference>
<reference evidence="1 2" key="1">
    <citation type="journal article" date="2015" name="Nature">
        <title>rRNA introns, odd ribosomes, and small enigmatic genomes across a large radiation of phyla.</title>
        <authorList>
            <person name="Brown C.T."/>
            <person name="Hug L.A."/>
            <person name="Thomas B.C."/>
            <person name="Sharon I."/>
            <person name="Castelle C.J."/>
            <person name="Singh A."/>
            <person name="Wilkins M.J."/>
            <person name="Williams K.H."/>
            <person name="Banfield J.F."/>
        </authorList>
    </citation>
    <scope>NUCLEOTIDE SEQUENCE [LARGE SCALE GENOMIC DNA]</scope>
</reference>
<evidence type="ECO:0000313" key="1">
    <source>
        <dbReference type="EMBL" id="KKP98101.1"/>
    </source>
</evidence>
<dbReference type="AlphaFoldDB" id="A0A0G0EAJ7"/>
<comment type="caution">
    <text evidence="1">The sequence shown here is derived from an EMBL/GenBank/DDBJ whole genome shotgun (WGS) entry which is preliminary data.</text>
</comment>